<dbReference type="PANTHER" id="PTHR43047:SF64">
    <property type="entry name" value="HISTIDINE KINASE CONTAINING CHEY-HOMOLOGOUS RECEIVER DOMAIN AND PAS DOMAIN-RELATED"/>
    <property type="match status" value="1"/>
</dbReference>
<dbReference type="PROSITE" id="PS50885">
    <property type="entry name" value="HAMP"/>
    <property type="match status" value="1"/>
</dbReference>
<keyword evidence="8" id="KW-0067">ATP-binding</keyword>
<dbReference type="InterPro" id="IPR000700">
    <property type="entry name" value="PAS-assoc_C"/>
</dbReference>
<dbReference type="InterPro" id="IPR035965">
    <property type="entry name" value="PAS-like_dom_sf"/>
</dbReference>
<dbReference type="PROSITE" id="PS50109">
    <property type="entry name" value="HIS_KIN"/>
    <property type="match status" value="1"/>
</dbReference>
<dbReference type="SMART" id="SM00388">
    <property type="entry name" value="HisKA"/>
    <property type="match status" value="1"/>
</dbReference>
<dbReference type="AlphaFoldDB" id="A0A1G5HVI2"/>
<sequence length="1102" mass="122926">MTSLEPAAPSKITSPKRSLTLQTLRKIAIRISLVVAAATILSYWHVKTGFEQQATENLERYVEQRRVRESAIFDLASSNIRTFSDSYLREITQMDPIGAEQRFAALFEQRPDGTTRLTENVFKTYGVTGFIGKNVMIERDLKRRLVVAFDLITQFGPAWKSQFANLYVMTPEGAVIMYWPEQPWALRAGDWEIAGKLSLLAENQDGVLVAKTGTIGNSIKERWSELYFDYGINDWLVSVTRPALVDGRPAIRIGQDILVHDLIGRAVSTDLDGTYNILFSDEGRIIAHPRFMDAIQARSGSLPVSQTGDPGLENIHRLTHERSPDQTVIRDQADNQVIAVTKLSGPGWTLATVYPLDVAAESAWKTARLILLMGVLALLLEIAIMSSTLRSQIAVPLRLLVRATSSVAKGEFKTHLNLKRQDEIGELAEAFTTMARQLDARETALSERSASLAKLNEELAYELCEREKAERELARHRELNALLDTIDYGILFLSPDLKIRLANRAYKDMWAVPEAQLAKGTPIRDVIIHHSHALCIESEYEDDFVERSMEDVRHCDEAPIEIQSPNNRVLRYHCVALPDGGRMLTYVDITEQKRALDAIALAEQRQRRLLEMAPYPLVVSRMSDGRILYANARTAEAIGLNQEALRGTPAPNYYANPADRERILRVLSQEGRVRDVEVRLQRHDGSEFWALVNASFADYESSPALLFAFNDITELKQREAQLKQAKKETEAALRDLNAVLEAIQYGILFLDPDFRVRLANRAYREIWQMPEGFYDSSRSLEDDMEKSRELDTYDVSDEEWQTYKTRRVAEIKSGAAATSEMRLKNGQVLQYRIIALPDGGRMLTYFDITDLKLFEDVLRQAKEQAEEASQAKSRFLANVSHELRTPLNAVLGYTELLIDGLYGDLPEKAHGVLTRVQVNGRHLLALINDILDLSKIEAGELLIASEPYSVSDLIHAVVTTAEPLAKAKGLALRVSVPEGLPYGNGDERRLTQVLVNLVGNAIKFTDKGSVEVLAGVDGGRLRIAINDTGIGIPLKDQKLIFEAFQQGSNAMNGGTGTGLGLAISKRIVQMHGGTIQVTSVAGEGSTFTIDLPLETRSATEAA</sequence>
<feature type="domain" description="PAC" evidence="15">
    <location>
        <begin position="674"/>
        <end position="724"/>
    </location>
</feature>
<dbReference type="RefSeq" id="WP_091133722.1">
    <property type="nucleotide sequence ID" value="NZ_FMVJ01000005.1"/>
</dbReference>
<dbReference type="CDD" id="cd00082">
    <property type="entry name" value="HisKA"/>
    <property type="match status" value="1"/>
</dbReference>
<dbReference type="STRING" id="549386.SAMN02927923_01904"/>
<dbReference type="InterPro" id="IPR036890">
    <property type="entry name" value="HATPase_C_sf"/>
</dbReference>
<feature type="domain" description="PAS" evidence="14">
    <location>
        <begin position="602"/>
        <end position="669"/>
    </location>
</feature>
<dbReference type="InterPro" id="IPR003594">
    <property type="entry name" value="HATPase_dom"/>
</dbReference>
<gene>
    <name evidence="17" type="ORF">SAMN02927923_01904</name>
</gene>
<dbReference type="EC" id="2.7.13.3" evidence="3"/>
<dbReference type="GO" id="GO:0005524">
    <property type="term" value="F:ATP binding"/>
    <property type="evidence" value="ECO:0007669"/>
    <property type="project" value="UniProtKB-KW"/>
</dbReference>
<dbReference type="PRINTS" id="PR00344">
    <property type="entry name" value="BCTRLSENSOR"/>
</dbReference>
<dbReference type="Pfam" id="PF00512">
    <property type="entry name" value="HisKA"/>
    <property type="match status" value="1"/>
</dbReference>
<dbReference type="SUPFAM" id="SSF55874">
    <property type="entry name" value="ATPase domain of HSP90 chaperone/DNA topoisomerase II/histidine kinase"/>
    <property type="match status" value="1"/>
</dbReference>
<accession>A0A1G5HVI2</accession>
<keyword evidence="4" id="KW-0597">Phosphoprotein</keyword>
<evidence type="ECO:0000256" key="6">
    <source>
        <dbReference type="ARBA" id="ARBA00022741"/>
    </source>
</evidence>
<dbReference type="InterPro" id="IPR001610">
    <property type="entry name" value="PAC"/>
</dbReference>
<dbReference type="PROSITE" id="PS50113">
    <property type="entry name" value="PAC"/>
    <property type="match status" value="1"/>
</dbReference>
<name>A0A1G5HVI2_9HYPH</name>
<organism evidence="17 18">
    <name type="scientific">Microvirga guangxiensis</name>
    <dbReference type="NCBI Taxonomy" id="549386"/>
    <lineage>
        <taxon>Bacteria</taxon>
        <taxon>Pseudomonadati</taxon>
        <taxon>Pseudomonadota</taxon>
        <taxon>Alphaproteobacteria</taxon>
        <taxon>Hyphomicrobiales</taxon>
        <taxon>Methylobacteriaceae</taxon>
        <taxon>Microvirga</taxon>
    </lineage>
</organism>
<keyword evidence="5" id="KW-0808">Transferase</keyword>
<dbReference type="SMART" id="SM00387">
    <property type="entry name" value="HATPase_c"/>
    <property type="match status" value="1"/>
</dbReference>
<feature type="domain" description="Histidine kinase" evidence="13">
    <location>
        <begin position="878"/>
        <end position="1095"/>
    </location>
</feature>
<dbReference type="CDD" id="cd06225">
    <property type="entry name" value="HAMP"/>
    <property type="match status" value="1"/>
</dbReference>
<evidence type="ECO:0000259" key="13">
    <source>
        <dbReference type="PROSITE" id="PS50109"/>
    </source>
</evidence>
<evidence type="ECO:0000256" key="5">
    <source>
        <dbReference type="ARBA" id="ARBA00022679"/>
    </source>
</evidence>
<dbReference type="Pfam" id="PF12860">
    <property type="entry name" value="PAS_7"/>
    <property type="match status" value="2"/>
</dbReference>
<feature type="coiled-coil region" evidence="12">
    <location>
        <begin position="851"/>
        <end position="878"/>
    </location>
</feature>
<evidence type="ECO:0000256" key="3">
    <source>
        <dbReference type="ARBA" id="ARBA00012438"/>
    </source>
</evidence>
<dbReference type="SUPFAM" id="SSF158472">
    <property type="entry name" value="HAMP domain-like"/>
    <property type="match status" value="1"/>
</dbReference>
<evidence type="ECO:0000256" key="2">
    <source>
        <dbReference type="ARBA" id="ARBA00004370"/>
    </source>
</evidence>
<keyword evidence="9" id="KW-0902">Two-component regulatory system</keyword>
<protein>
    <recommendedName>
        <fullName evidence="3">histidine kinase</fullName>
        <ecNumber evidence="3">2.7.13.3</ecNumber>
    </recommendedName>
</protein>
<dbReference type="SUPFAM" id="SSF47384">
    <property type="entry name" value="Homodimeric domain of signal transducing histidine kinase"/>
    <property type="match status" value="1"/>
</dbReference>
<feature type="domain" description="HAMP" evidence="16">
    <location>
        <begin position="391"/>
        <end position="443"/>
    </location>
</feature>
<dbReference type="FunFam" id="1.10.287.130:FF:000038">
    <property type="entry name" value="Sensory transduction histidine kinase"/>
    <property type="match status" value="1"/>
</dbReference>
<evidence type="ECO:0000256" key="4">
    <source>
        <dbReference type="ARBA" id="ARBA00022553"/>
    </source>
</evidence>
<dbReference type="PROSITE" id="PS50112">
    <property type="entry name" value="PAS"/>
    <property type="match status" value="1"/>
</dbReference>
<dbReference type="InterPro" id="IPR005467">
    <property type="entry name" value="His_kinase_dom"/>
</dbReference>
<dbReference type="FunFam" id="3.30.565.10:FF:000010">
    <property type="entry name" value="Sensor histidine kinase RcsC"/>
    <property type="match status" value="1"/>
</dbReference>
<dbReference type="SUPFAM" id="SSF55785">
    <property type="entry name" value="PYP-like sensor domain (PAS domain)"/>
    <property type="match status" value="3"/>
</dbReference>
<dbReference type="CDD" id="cd00130">
    <property type="entry name" value="PAS"/>
    <property type="match status" value="1"/>
</dbReference>
<evidence type="ECO:0000256" key="12">
    <source>
        <dbReference type="SAM" id="Coils"/>
    </source>
</evidence>
<evidence type="ECO:0000256" key="8">
    <source>
        <dbReference type="ARBA" id="ARBA00022840"/>
    </source>
</evidence>
<evidence type="ECO:0000256" key="1">
    <source>
        <dbReference type="ARBA" id="ARBA00000085"/>
    </source>
</evidence>
<evidence type="ECO:0000313" key="17">
    <source>
        <dbReference type="EMBL" id="SCY67048.1"/>
    </source>
</evidence>
<dbReference type="GO" id="GO:0000155">
    <property type="term" value="F:phosphorelay sensor kinase activity"/>
    <property type="evidence" value="ECO:0007669"/>
    <property type="project" value="InterPro"/>
</dbReference>
<dbReference type="EMBL" id="FMVJ01000005">
    <property type="protein sequence ID" value="SCY67048.1"/>
    <property type="molecule type" value="Genomic_DNA"/>
</dbReference>
<dbReference type="InterPro" id="IPR000014">
    <property type="entry name" value="PAS"/>
</dbReference>
<dbReference type="SMART" id="SM00091">
    <property type="entry name" value="PAS"/>
    <property type="match status" value="3"/>
</dbReference>
<keyword evidence="6" id="KW-0547">Nucleotide-binding</keyword>
<keyword evidence="18" id="KW-1185">Reference proteome</keyword>
<evidence type="ECO:0000256" key="9">
    <source>
        <dbReference type="ARBA" id="ARBA00023012"/>
    </source>
</evidence>
<dbReference type="GO" id="GO:0016020">
    <property type="term" value="C:membrane"/>
    <property type="evidence" value="ECO:0007669"/>
    <property type="project" value="UniProtKB-SubCell"/>
</dbReference>
<evidence type="ECO:0000256" key="10">
    <source>
        <dbReference type="ARBA" id="ARBA00023136"/>
    </source>
</evidence>
<reference evidence="17 18" key="1">
    <citation type="submission" date="2016-10" db="EMBL/GenBank/DDBJ databases">
        <authorList>
            <person name="de Groot N.N."/>
        </authorList>
    </citation>
    <scope>NUCLEOTIDE SEQUENCE [LARGE SCALE GENOMIC DNA]</scope>
    <source>
        <strain evidence="17 18">CGMCC 1.7666</strain>
    </source>
</reference>
<dbReference type="OrthoDB" id="9810730at2"/>
<dbReference type="InterPro" id="IPR036097">
    <property type="entry name" value="HisK_dim/P_sf"/>
</dbReference>
<dbReference type="NCBIfam" id="TIGR00229">
    <property type="entry name" value="sensory_box"/>
    <property type="match status" value="1"/>
</dbReference>
<dbReference type="Gene3D" id="6.10.340.10">
    <property type="match status" value="1"/>
</dbReference>
<dbReference type="Gene3D" id="3.30.450.20">
    <property type="entry name" value="PAS domain"/>
    <property type="match status" value="5"/>
</dbReference>
<dbReference type="PANTHER" id="PTHR43047">
    <property type="entry name" value="TWO-COMPONENT HISTIDINE PROTEIN KINASE"/>
    <property type="match status" value="1"/>
</dbReference>
<evidence type="ECO:0000256" key="7">
    <source>
        <dbReference type="ARBA" id="ARBA00022777"/>
    </source>
</evidence>
<dbReference type="Pfam" id="PF13426">
    <property type="entry name" value="PAS_9"/>
    <property type="match status" value="1"/>
</dbReference>
<dbReference type="Gene3D" id="3.30.565.10">
    <property type="entry name" value="Histidine kinase-like ATPase, C-terminal domain"/>
    <property type="match status" value="1"/>
</dbReference>
<dbReference type="InterPro" id="IPR003660">
    <property type="entry name" value="HAMP_dom"/>
</dbReference>
<dbReference type="InterPro" id="IPR003661">
    <property type="entry name" value="HisK_dim/P_dom"/>
</dbReference>
<dbReference type="Pfam" id="PF02518">
    <property type="entry name" value="HATPase_c"/>
    <property type="match status" value="1"/>
</dbReference>
<dbReference type="Gene3D" id="1.10.287.130">
    <property type="match status" value="1"/>
</dbReference>
<keyword evidence="12" id="KW-0175">Coiled coil</keyword>
<dbReference type="Pfam" id="PF00672">
    <property type="entry name" value="HAMP"/>
    <property type="match status" value="1"/>
</dbReference>
<keyword evidence="10" id="KW-0472">Membrane</keyword>
<dbReference type="SMART" id="SM00086">
    <property type="entry name" value="PAC"/>
    <property type="match status" value="1"/>
</dbReference>
<keyword evidence="11" id="KW-0131">Cell cycle</keyword>
<evidence type="ECO:0000259" key="14">
    <source>
        <dbReference type="PROSITE" id="PS50112"/>
    </source>
</evidence>
<comment type="subcellular location">
    <subcellularLocation>
        <location evidence="2">Membrane</location>
    </subcellularLocation>
</comment>
<evidence type="ECO:0000313" key="18">
    <source>
        <dbReference type="Proteomes" id="UP000199569"/>
    </source>
</evidence>
<dbReference type="Proteomes" id="UP000199569">
    <property type="component" value="Unassembled WGS sequence"/>
</dbReference>
<evidence type="ECO:0000256" key="11">
    <source>
        <dbReference type="ARBA" id="ARBA00023306"/>
    </source>
</evidence>
<evidence type="ECO:0000259" key="16">
    <source>
        <dbReference type="PROSITE" id="PS50885"/>
    </source>
</evidence>
<dbReference type="SMART" id="SM00304">
    <property type="entry name" value="HAMP"/>
    <property type="match status" value="1"/>
</dbReference>
<proteinExistence type="predicted"/>
<keyword evidence="7" id="KW-0418">Kinase</keyword>
<dbReference type="InterPro" id="IPR004358">
    <property type="entry name" value="Sig_transdc_His_kin-like_C"/>
</dbReference>
<comment type="catalytic activity">
    <reaction evidence="1">
        <text>ATP + protein L-histidine = ADP + protein N-phospho-L-histidine.</text>
        <dbReference type="EC" id="2.7.13.3"/>
    </reaction>
</comment>
<evidence type="ECO:0000259" key="15">
    <source>
        <dbReference type="PROSITE" id="PS50113"/>
    </source>
</evidence>
<feature type="coiled-coil region" evidence="12">
    <location>
        <begin position="712"/>
        <end position="742"/>
    </location>
</feature>